<proteinExistence type="predicted"/>
<dbReference type="InterPro" id="IPR001638">
    <property type="entry name" value="Solute-binding_3/MltF_N"/>
</dbReference>
<dbReference type="SMART" id="SM00062">
    <property type="entry name" value="PBPb"/>
    <property type="match status" value="1"/>
</dbReference>
<dbReference type="OrthoDB" id="9774451at2"/>
<gene>
    <name evidence="4" type="ORF">DesyoDRAFT_2361</name>
</gene>
<evidence type="ECO:0000256" key="1">
    <source>
        <dbReference type="ARBA" id="ARBA00022729"/>
    </source>
</evidence>
<dbReference type="NCBIfam" id="TIGR02995">
    <property type="entry name" value="ectoine_ehuB"/>
    <property type="match status" value="1"/>
</dbReference>
<dbReference type="CDD" id="cd01002">
    <property type="entry name" value="PBP2_Ehub_like"/>
    <property type="match status" value="1"/>
</dbReference>
<dbReference type="AlphaFoldDB" id="H5XUY9"/>
<dbReference type="Pfam" id="PF00497">
    <property type="entry name" value="SBP_bac_3"/>
    <property type="match status" value="1"/>
</dbReference>
<dbReference type="GO" id="GO:0051470">
    <property type="term" value="P:ectoine transmembrane transport"/>
    <property type="evidence" value="ECO:0007669"/>
    <property type="project" value="InterPro"/>
</dbReference>
<dbReference type="PROSITE" id="PS51257">
    <property type="entry name" value="PROKAR_LIPOPROTEIN"/>
    <property type="match status" value="1"/>
</dbReference>
<feature type="signal peptide" evidence="2">
    <location>
        <begin position="1"/>
        <end position="23"/>
    </location>
</feature>
<sequence>MKRRSVILAILSVFILGASLVGCSSGAKTDNPAPKEETVLEKAKRQGYITVGFANEAPYAYATPEGKLTGEAVEVSRVILQKLGIKEMNGVLTEFGSLIPGLNANRFDMITAGMWINADRAKQVGFANPDYQIGEGIAVKAGNPLNLHSYADIGADSKVKVGAMSGSAEIKALIGSGVAEAQIVSVPDQPSALAALQAGRVDVITMSGPALQSVLDTAKDSSLERVREFTQPVIDGKSIVGYGAAVFRKTDNDFRDAYNKELADMEKSGELLAIIKPFGFTEDNLPQGITVEQVLAK</sequence>
<dbReference type="EMBL" id="CM001441">
    <property type="protein sequence ID" value="EHQ89441.1"/>
    <property type="molecule type" value="Genomic_DNA"/>
</dbReference>
<evidence type="ECO:0000256" key="2">
    <source>
        <dbReference type="SAM" id="SignalP"/>
    </source>
</evidence>
<protein>
    <submittedName>
        <fullName evidence="4">Ectoine/hydroxyectoine ABC transporter solute-binding protein</fullName>
    </submittedName>
</protein>
<accession>H5XUY9</accession>
<dbReference type="PANTHER" id="PTHR35936">
    <property type="entry name" value="MEMBRANE-BOUND LYTIC MUREIN TRANSGLYCOSYLASE F"/>
    <property type="match status" value="1"/>
</dbReference>
<keyword evidence="1 2" id="KW-0732">Signal</keyword>
<dbReference type="SUPFAM" id="SSF53850">
    <property type="entry name" value="Periplasmic binding protein-like II"/>
    <property type="match status" value="1"/>
</dbReference>
<dbReference type="eggNOG" id="COG0834">
    <property type="taxonomic scope" value="Bacteria"/>
</dbReference>
<evidence type="ECO:0000259" key="3">
    <source>
        <dbReference type="SMART" id="SM00062"/>
    </source>
</evidence>
<dbReference type="Proteomes" id="UP000005104">
    <property type="component" value="Chromosome"/>
</dbReference>
<dbReference type="STRING" id="768710.DesyoDRAFT_2361"/>
<dbReference type="InterPro" id="IPR014337">
    <property type="entry name" value="Ectoine_EhuB"/>
</dbReference>
<name>H5XUY9_9FIRM</name>
<dbReference type="GO" id="GO:0033294">
    <property type="term" value="F:ectoine binding"/>
    <property type="evidence" value="ECO:0007669"/>
    <property type="project" value="InterPro"/>
</dbReference>
<feature type="domain" description="Solute-binding protein family 3/N-terminal" evidence="3">
    <location>
        <begin position="48"/>
        <end position="282"/>
    </location>
</feature>
<evidence type="ECO:0000313" key="4">
    <source>
        <dbReference type="EMBL" id="EHQ89441.1"/>
    </source>
</evidence>
<organism evidence="4 5">
    <name type="scientific">Desulfosporosinus youngiae DSM 17734</name>
    <dbReference type="NCBI Taxonomy" id="768710"/>
    <lineage>
        <taxon>Bacteria</taxon>
        <taxon>Bacillati</taxon>
        <taxon>Bacillota</taxon>
        <taxon>Clostridia</taxon>
        <taxon>Eubacteriales</taxon>
        <taxon>Desulfitobacteriaceae</taxon>
        <taxon>Desulfosporosinus</taxon>
    </lineage>
</organism>
<dbReference type="RefSeq" id="WP_007783125.1">
    <property type="nucleotide sequence ID" value="NZ_CM001441.1"/>
</dbReference>
<feature type="chain" id="PRO_5039021148" evidence="2">
    <location>
        <begin position="24"/>
        <end position="297"/>
    </location>
</feature>
<dbReference type="HOGENOM" id="CLU_019602_2_0_9"/>
<evidence type="ECO:0000313" key="5">
    <source>
        <dbReference type="Proteomes" id="UP000005104"/>
    </source>
</evidence>
<keyword evidence="5" id="KW-1185">Reference proteome</keyword>
<dbReference type="PANTHER" id="PTHR35936:SF17">
    <property type="entry name" value="ARGININE-BINDING EXTRACELLULAR PROTEIN ARTP"/>
    <property type="match status" value="1"/>
</dbReference>
<reference evidence="4 5" key="1">
    <citation type="submission" date="2011-11" db="EMBL/GenBank/DDBJ databases">
        <title>The Noncontiguous Finished genome of Desulfosporosinus youngiae DSM 17734.</title>
        <authorList>
            <consortium name="US DOE Joint Genome Institute (JGI-PGF)"/>
            <person name="Lucas S."/>
            <person name="Han J."/>
            <person name="Lapidus A."/>
            <person name="Cheng J.-F."/>
            <person name="Goodwin L."/>
            <person name="Pitluck S."/>
            <person name="Peters L."/>
            <person name="Ovchinnikova G."/>
            <person name="Lu M."/>
            <person name="Land M.L."/>
            <person name="Hauser L."/>
            <person name="Pester M."/>
            <person name="Spring S."/>
            <person name="Ollivier B."/>
            <person name="Rattei T."/>
            <person name="Klenk H.-P."/>
            <person name="Wagner M."/>
            <person name="Loy A."/>
            <person name="Woyke T.J."/>
        </authorList>
    </citation>
    <scope>NUCLEOTIDE SEQUENCE [LARGE SCALE GENOMIC DNA]</scope>
    <source>
        <strain evidence="4 5">DSM 17734</strain>
    </source>
</reference>
<dbReference type="Gene3D" id="3.40.190.10">
    <property type="entry name" value="Periplasmic binding protein-like II"/>
    <property type="match status" value="2"/>
</dbReference>